<feature type="compositionally biased region" description="Polar residues" evidence="1">
    <location>
        <begin position="195"/>
        <end position="227"/>
    </location>
</feature>
<reference evidence="3 4" key="1">
    <citation type="submission" date="2016-03" db="EMBL/GenBank/DDBJ databases">
        <title>Mechanisms controlling the formation of the plant cell surface in tip-growing cells are functionally conserved among land plants.</title>
        <authorList>
            <person name="Honkanen S."/>
            <person name="Jones V.A."/>
            <person name="Morieri G."/>
            <person name="Champion C."/>
            <person name="Hetherington A.J."/>
            <person name="Kelly S."/>
            <person name="Saint-Marcoux D."/>
            <person name="Proust H."/>
            <person name="Prescott H."/>
            <person name="Dolan L."/>
        </authorList>
    </citation>
    <scope>NUCLEOTIDE SEQUENCE [LARGE SCALE GENOMIC DNA]</scope>
    <source>
        <strain evidence="4">cv. Tak-1 and cv. Tak-2</strain>
        <tissue evidence="3">Whole gametophyte</tissue>
    </source>
</reference>
<proteinExistence type="predicted"/>
<dbReference type="EMBL" id="AP019866">
    <property type="protein sequence ID" value="BBM98943.1"/>
    <property type="molecule type" value="Genomic_DNA"/>
</dbReference>
<feature type="region of interest" description="Disordered" evidence="1">
    <location>
        <begin position="284"/>
        <end position="308"/>
    </location>
</feature>
<evidence type="ECO:0000313" key="3">
    <source>
        <dbReference type="EMBL" id="OAE28317.1"/>
    </source>
</evidence>
<sequence>MDLLANYGSDGEDEDSTEVSVAVSSHSGSKSLFSLPPPKASAQAVKSNGSHFRSSVARKAEPTSLPSDFFGDSSTLYGEETSFEAKEKPSSLFTKLPPPSSTRFSLANLPPPSTLKKKTVEFKPPINLSALESTDEDDINRRTKRSKVSEASKTGPEGKVGGLAALLPPPKNSLGAGLAFGGGGGGSGGRRTAMETASVSTPTKELNYTRPNTSQAGPQLMGSSSETQVTVNPNTQYHYSAQPGQGHSAPENVYSQTELRTPEGHFAQEQYTAAAAYFTGPQQSHSSWQYADSSGVVSEPSSVNSVPDPLAEVLQRERRKGKNEPPPQVIEVKQADLTAGRHREDQLRTTGIAFGPNYQPVSSGKDKPSKIHRRKHQIGALYFDMKSKEMEMLDRRSKGNLTKAETQAKYGW</sequence>
<feature type="region of interest" description="Disordered" evidence="1">
    <location>
        <begin position="236"/>
        <end position="255"/>
    </location>
</feature>
<evidence type="ECO:0000313" key="2">
    <source>
        <dbReference type="EMBL" id="BBM98943.1"/>
    </source>
</evidence>
<dbReference type="Proteomes" id="UP001162541">
    <property type="component" value="Chromosome 1"/>
</dbReference>
<feature type="region of interest" description="Disordered" evidence="1">
    <location>
        <begin position="1"/>
        <end position="227"/>
    </location>
</feature>
<gene>
    <name evidence="3" type="ORF">AXG93_2490s1050</name>
    <name evidence="2" type="ORF">Mp_1g17410</name>
</gene>
<name>A0A176W5K6_MARPO</name>
<keyword evidence="4" id="KW-1185">Reference proteome</keyword>
<reference evidence="2" key="2">
    <citation type="journal article" date="2019" name="Curr. Biol.">
        <title>Chromatin organization in early land plants reveals an ancestral association between H3K27me3, transposons, and constitutive heterochromatin.</title>
        <authorList>
            <person name="Montgomery S.A."/>
            <person name="Tanizawa Y."/>
            <person name="Galik B."/>
            <person name="Wang N."/>
            <person name="Ito T."/>
            <person name="Mochizuki T."/>
            <person name="Akimcheva S."/>
            <person name="Bowman J."/>
            <person name="Cognat V."/>
            <person name="Drouard L."/>
            <person name="Ekker H."/>
            <person name="Houng S."/>
            <person name="Kohchi T."/>
            <person name="Lin S."/>
            <person name="Liu L.D."/>
            <person name="Nakamura Y."/>
            <person name="Valeeva L.R."/>
            <person name="Shakirov E.V."/>
            <person name="Shippen D.E."/>
            <person name="Wei W."/>
            <person name="Yagura M."/>
            <person name="Yamaoka S."/>
            <person name="Yamato K.T."/>
            <person name="Liu C."/>
            <person name="Berger F."/>
        </authorList>
    </citation>
    <scope>NUCLEOTIDE SEQUENCE [LARGE SCALE GENOMIC DNA]</scope>
    <source>
        <strain evidence="2">Tak-1</strain>
    </source>
</reference>
<feature type="compositionally biased region" description="Low complexity" evidence="1">
    <location>
        <begin position="19"/>
        <end position="34"/>
    </location>
</feature>
<feature type="compositionally biased region" description="Gly residues" evidence="1">
    <location>
        <begin position="178"/>
        <end position="189"/>
    </location>
</feature>
<evidence type="ECO:0000313" key="5">
    <source>
        <dbReference type="Proteomes" id="UP001162541"/>
    </source>
</evidence>
<dbReference type="InterPro" id="IPR018800">
    <property type="entry name" value="PRCC"/>
</dbReference>
<dbReference type="AlphaFoldDB" id="A0A176W5K6"/>
<dbReference type="GO" id="GO:0005634">
    <property type="term" value="C:nucleus"/>
    <property type="evidence" value="ECO:0007669"/>
    <property type="project" value="TreeGrafter"/>
</dbReference>
<dbReference type="Pfam" id="PF10253">
    <property type="entry name" value="PRCC"/>
    <property type="match status" value="1"/>
</dbReference>
<organism evidence="3 4">
    <name type="scientific">Marchantia polymorpha subsp. ruderalis</name>
    <dbReference type="NCBI Taxonomy" id="1480154"/>
    <lineage>
        <taxon>Eukaryota</taxon>
        <taxon>Viridiplantae</taxon>
        <taxon>Streptophyta</taxon>
        <taxon>Embryophyta</taxon>
        <taxon>Marchantiophyta</taxon>
        <taxon>Marchantiopsida</taxon>
        <taxon>Marchantiidae</taxon>
        <taxon>Marchantiales</taxon>
        <taxon>Marchantiaceae</taxon>
        <taxon>Marchantia</taxon>
    </lineage>
</organism>
<dbReference type="PANTHER" id="PTHR13621:SF2">
    <property type="entry name" value="PROLINE-RICH PROTEIN PRCC"/>
    <property type="match status" value="1"/>
</dbReference>
<feature type="compositionally biased region" description="Polar residues" evidence="1">
    <location>
        <begin position="44"/>
        <end position="53"/>
    </location>
</feature>
<feature type="region of interest" description="Disordered" evidence="1">
    <location>
        <begin position="348"/>
        <end position="373"/>
    </location>
</feature>
<evidence type="ECO:0008006" key="6">
    <source>
        <dbReference type="Google" id="ProtNLM"/>
    </source>
</evidence>
<feature type="compositionally biased region" description="Polar residues" evidence="1">
    <location>
        <begin position="236"/>
        <end position="245"/>
    </location>
</feature>
<evidence type="ECO:0000256" key="1">
    <source>
        <dbReference type="SAM" id="MobiDB-lite"/>
    </source>
</evidence>
<dbReference type="PANTHER" id="PTHR13621">
    <property type="entry name" value="PROLINE-RICH PROTEIN PRCC"/>
    <property type="match status" value="1"/>
</dbReference>
<protein>
    <recommendedName>
        <fullName evidence="6">Proline-rich protein PRCC</fullName>
    </recommendedName>
</protein>
<dbReference type="EMBL" id="LVLJ01001741">
    <property type="protein sequence ID" value="OAE28317.1"/>
    <property type="molecule type" value="Genomic_DNA"/>
</dbReference>
<accession>A0A176W5K6</accession>
<dbReference type="Proteomes" id="UP000077202">
    <property type="component" value="Unassembled WGS sequence"/>
</dbReference>
<reference evidence="5" key="3">
    <citation type="journal article" date="2020" name="Curr. Biol.">
        <title>Chromatin organization in early land plants reveals an ancestral association between H3K27me3, transposons, and constitutive heterochromatin.</title>
        <authorList>
            <person name="Montgomery S.A."/>
            <person name="Tanizawa Y."/>
            <person name="Galik B."/>
            <person name="Wang N."/>
            <person name="Ito T."/>
            <person name="Mochizuki T."/>
            <person name="Akimcheva S."/>
            <person name="Bowman J.L."/>
            <person name="Cognat V."/>
            <person name="Marechal-Drouard L."/>
            <person name="Ekker H."/>
            <person name="Hong S.F."/>
            <person name="Kohchi T."/>
            <person name="Lin S.S."/>
            <person name="Liu L.D."/>
            <person name="Nakamura Y."/>
            <person name="Valeeva L.R."/>
            <person name="Shakirov E.V."/>
            <person name="Shippen D.E."/>
            <person name="Wei W.L."/>
            <person name="Yagura M."/>
            <person name="Yamaoka S."/>
            <person name="Yamato K.T."/>
            <person name="Liu C."/>
            <person name="Berger F."/>
        </authorList>
    </citation>
    <scope>NUCLEOTIDE SEQUENCE [LARGE SCALE GENOMIC DNA]</scope>
    <source>
        <strain evidence="5">Tak-1</strain>
    </source>
</reference>
<evidence type="ECO:0000313" key="4">
    <source>
        <dbReference type="Proteomes" id="UP000077202"/>
    </source>
</evidence>
<feature type="compositionally biased region" description="Low complexity" evidence="1">
    <location>
        <begin position="293"/>
        <end position="306"/>
    </location>
</feature>